<comment type="caution">
    <text evidence="2">The sequence shown here is derived from an EMBL/GenBank/DDBJ whole genome shotgun (WGS) entry which is preliminary data.</text>
</comment>
<gene>
    <name evidence="2" type="ORF">BB561_006032</name>
</gene>
<dbReference type="EMBL" id="MBFR01000414">
    <property type="protein sequence ID" value="PVU88099.1"/>
    <property type="molecule type" value="Genomic_DNA"/>
</dbReference>
<dbReference type="STRING" id="133385.A0A2T9Y6X4"/>
<name>A0A2T9Y6X4_9FUNG</name>
<dbReference type="OrthoDB" id="2400069at2759"/>
<dbReference type="Proteomes" id="UP000245383">
    <property type="component" value="Unassembled WGS sequence"/>
</dbReference>
<evidence type="ECO:0000313" key="3">
    <source>
        <dbReference type="Proteomes" id="UP000245383"/>
    </source>
</evidence>
<sequence>MRNMVSNTEQASKIRFSKDISAQDSARPEKKKIPLAKSKIWELGSSSTEAANKRQGAISNNVCLKNALNQEEKCYGLPGQQYVNIIAQKTGRNTISSSTEGVGTAVDRLYSNINFSLSWDTYTRCGYVCNIGKQKSTEICELKTCSNSSSHRCTQSYIEQMEEPILLPTMEFDSESSLKGCREKFMVTLITPWWKSATWYSYLIKILLSKQIPITSTEIVPDPSSGKSIMTKGLEDSEIKLMLDNPFTVKKNKFYSHAQNMFIKRRTKKDMNNYNITPIEMVNFLENGQNKYKWVTATIFSYRAAILSLCRDNNIIISNSGENKILTPEQLIKKFMLVDGNIPKEKHSGSSIEKVCYIHKHSAEYLCPVKTYKDYKKRVAVLSCEGLHPINSSLTIGKHINSLMKLISIDKGSKVPKAKALGSTIATTAGATYYDVIAQEF</sequence>
<proteinExistence type="predicted"/>
<feature type="compositionally biased region" description="Polar residues" evidence="1">
    <location>
        <begin position="1"/>
        <end position="11"/>
    </location>
</feature>
<organism evidence="2 3">
    <name type="scientific">Smittium simulii</name>
    <dbReference type="NCBI Taxonomy" id="133385"/>
    <lineage>
        <taxon>Eukaryota</taxon>
        <taxon>Fungi</taxon>
        <taxon>Fungi incertae sedis</taxon>
        <taxon>Zoopagomycota</taxon>
        <taxon>Kickxellomycotina</taxon>
        <taxon>Harpellomycetes</taxon>
        <taxon>Harpellales</taxon>
        <taxon>Legeriomycetaceae</taxon>
        <taxon>Smittium</taxon>
    </lineage>
</organism>
<evidence type="ECO:0000313" key="2">
    <source>
        <dbReference type="EMBL" id="PVU88099.1"/>
    </source>
</evidence>
<accession>A0A2T9Y6X4</accession>
<reference evidence="2 3" key="1">
    <citation type="journal article" date="2018" name="MBio">
        <title>Comparative Genomics Reveals the Core Gene Toolbox for the Fungus-Insect Symbiosis.</title>
        <authorList>
            <person name="Wang Y."/>
            <person name="Stata M."/>
            <person name="Wang W."/>
            <person name="Stajich J.E."/>
            <person name="White M.M."/>
            <person name="Moncalvo J.M."/>
        </authorList>
    </citation>
    <scope>NUCLEOTIDE SEQUENCE [LARGE SCALE GENOMIC DNA]</scope>
    <source>
        <strain evidence="2 3">SWE-8-4</strain>
    </source>
</reference>
<feature type="region of interest" description="Disordered" evidence="1">
    <location>
        <begin position="1"/>
        <end position="31"/>
    </location>
</feature>
<evidence type="ECO:0000256" key="1">
    <source>
        <dbReference type="SAM" id="MobiDB-lite"/>
    </source>
</evidence>
<protein>
    <submittedName>
        <fullName evidence="2">Uncharacterized protein</fullName>
    </submittedName>
</protein>
<dbReference type="AlphaFoldDB" id="A0A2T9Y6X4"/>
<keyword evidence="3" id="KW-1185">Reference proteome</keyword>